<comment type="caution">
    <text evidence="5">The sequence shown here is derived from an EMBL/GenBank/DDBJ whole genome shotgun (WGS) entry which is preliminary data.</text>
</comment>
<dbReference type="Pfam" id="PF12833">
    <property type="entry name" value="HTH_18"/>
    <property type="match status" value="1"/>
</dbReference>
<dbReference type="SMART" id="SM00342">
    <property type="entry name" value="HTH_ARAC"/>
    <property type="match status" value="1"/>
</dbReference>
<keyword evidence="2" id="KW-0238">DNA-binding</keyword>
<dbReference type="PROSITE" id="PS00041">
    <property type="entry name" value="HTH_ARAC_FAMILY_1"/>
    <property type="match status" value="1"/>
</dbReference>
<dbReference type="RefSeq" id="WP_071974189.1">
    <property type="nucleotide sequence ID" value="NZ_JAHUZE010000010.1"/>
</dbReference>
<keyword evidence="3" id="KW-0804">Transcription</keyword>
<dbReference type="SUPFAM" id="SSF52317">
    <property type="entry name" value="Class I glutamine amidotransferase-like"/>
    <property type="match status" value="1"/>
</dbReference>
<protein>
    <submittedName>
        <fullName evidence="5">Helix-turn-helix domain-containing protein</fullName>
    </submittedName>
</protein>
<dbReference type="InterPro" id="IPR009057">
    <property type="entry name" value="Homeodomain-like_sf"/>
</dbReference>
<dbReference type="InterPro" id="IPR002818">
    <property type="entry name" value="DJ-1/PfpI"/>
</dbReference>
<keyword evidence="6" id="KW-1185">Reference proteome</keyword>
<proteinExistence type="predicted"/>
<dbReference type="InterPro" id="IPR018060">
    <property type="entry name" value="HTH_AraC"/>
</dbReference>
<evidence type="ECO:0000256" key="3">
    <source>
        <dbReference type="ARBA" id="ARBA00023163"/>
    </source>
</evidence>
<dbReference type="SUPFAM" id="SSF46689">
    <property type="entry name" value="Homeodomain-like"/>
    <property type="match status" value="1"/>
</dbReference>
<feature type="domain" description="HTH araC/xylS-type" evidence="4">
    <location>
        <begin position="187"/>
        <end position="285"/>
    </location>
</feature>
<evidence type="ECO:0000256" key="1">
    <source>
        <dbReference type="ARBA" id="ARBA00023015"/>
    </source>
</evidence>
<dbReference type="EMBL" id="JAHUZE010000010">
    <property type="protein sequence ID" value="MBV7381132.1"/>
    <property type="molecule type" value="Genomic_DNA"/>
</dbReference>
<gene>
    <name evidence="5" type="ORF">KJP28_19610</name>
</gene>
<dbReference type="InterPro" id="IPR029062">
    <property type="entry name" value="Class_I_gatase-like"/>
</dbReference>
<evidence type="ECO:0000313" key="6">
    <source>
        <dbReference type="Proteomes" id="UP000756530"/>
    </source>
</evidence>
<keyword evidence="1" id="KW-0805">Transcription regulation</keyword>
<reference evidence="5 6" key="1">
    <citation type="submission" date="2021-05" db="EMBL/GenBank/DDBJ databases">
        <title>Culturable bacteria isolated from Daya Bay.</title>
        <authorList>
            <person name="Zheng W."/>
            <person name="Yu S."/>
            <person name="Huang Y."/>
        </authorList>
    </citation>
    <scope>NUCLEOTIDE SEQUENCE [LARGE SCALE GENOMIC DNA]</scope>
    <source>
        <strain evidence="5 6">DP4N28-5</strain>
    </source>
</reference>
<dbReference type="PANTHER" id="PTHR43130:SF3">
    <property type="entry name" value="HTH-TYPE TRANSCRIPTIONAL REGULATOR RV1931C"/>
    <property type="match status" value="1"/>
</dbReference>
<dbReference type="PANTHER" id="PTHR43130">
    <property type="entry name" value="ARAC-FAMILY TRANSCRIPTIONAL REGULATOR"/>
    <property type="match status" value="1"/>
</dbReference>
<dbReference type="Proteomes" id="UP000756530">
    <property type="component" value="Unassembled WGS sequence"/>
</dbReference>
<accession>A0ABS6T7A1</accession>
<name>A0ABS6T7A1_9RHOB</name>
<organism evidence="5 6">
    <name type="scientific">Maritimibacter dapengensis</name>
    <dbReference type="NCBI Taxonomy" id="2836868"/>
    <lineage>
        <taxon>Bacteria</taxon>
        <taxon>Pseudomonadati</taxon>
        <taxon>Pseudomonadota</taxon>
        <taxon>Alphaproteobacteria</taxon>
        <taxon>Rhodobacterales</taxon>
        <taxon>Roseobacteraceae</taxon>
        <taxon>Maritimibacter</taxon>
    </lineage>
</organism>
<dbReference type="Gene3D" id="1.10.10.60">
    <property type="entry name" value="Homeodomain-like"/>
    <property type="match status" value="2"/>
</dbReference>
<evidence type="ECO:0000259" key="4">
    <source>
        <dbReference type="PROSITE" id="PS01124"/>
    </source>
</evidence>
<sequence>MTVALQAGELDTYWGLKTRADHALEDIQQADYVILPTFIAQWKLGPDWGFGVTGFEEMTKWVQRLYDGGATICSISSGGILLAEMGLLDGHEVTTHWTMAESLSQLYPQIRFSFDRAVYRVGEDERIWVAGGGTCWQDLVIQIISQEAGPLVAAQTARAYTIFGQRSGQLPFSEWQPKIDHGDSAITRAQMWIDEQYAAQDVLPGAIEASTLADRTFKRRFKAATGLPPTHYLQRVRVEEARMLLETTNMNVEAVAVHVGYFDTAFFRNLFKKFVGLKPSEYRERFSLFSERSQEAEDELGRAVA</sequence>
<evidence type="ECO:0000313" key="5">
    <source>
        <dbReference type="EMBL" id="MBV7381132.1"/>
    </source>
</evidence>
<dbReference type="PROSITE" id="PS01124">
    <property type="entry name" value="HTH_ARAC_FAMILY_2"/>
    <property type="match status" value="1"/>
</dbReference>
<dbReference type="InterPro" id="IPR052158">
    <property type="entry name" value="INH-QAR"/>
</dbReference>
<dbReference type="Gene3D" id="3.40.50.880">
    <property type="match status" value="1"/>
</dbReference>
<dbReference type="Pfam" id="PF01965">
    <property type="entry name" value="DJ-1_PfpI"/>
    <property type="match status" value="1"/>
</dbReference>
<dbReference type="InterPro" id="IPR018062">
    <property type="entry name" value="HTH_AraC-typ_CS"/>
</dbReference>
<evidence type="ECO:0000256" key="2">
    <source>
        <dbReference type="ARBA" id="ARBA00023125"/>
    </source>
</evidence>